<accession>A0A6B0YYA1</accession>
<dbReference type="GO" id="GO:0097367">
    <property type="term" value="F:carbohydrate derivative binding"/>
    <property type="evidence" value="ECO:0007669"/>
    <property type="project" value="InterPro"/>
</dbReference>
<sequence length="256" mass="27269">MNPASDYLGAAQAILAQIVATQATNIQRAAEICVDTIAAEGLVHLFGTGHSRMFIEEMYPRHGSFPGFHPIVELSLTFHNQVVGANGQRQAMFIEHVEGFARQILRNFVLRPPDSFMIFSNSGVNEVIVEMALEAKALDLPVIAVLSVDHCTASSPKHSSGKRLLDIADVTIDNCTPAGDAMVTVEGLEDPVGPGSTVGAAAVVNAVKCQVASGLTARGKPPLVLSSSVFSGDASAAKFDASYDDYRRRVRRVYGD</sequence>
<dbReference type="InterPro" id="IPR001347">
    <property type="entry name" value="SIS_dom"/>
</dbReference>
<dbReference type="SUPFAM" id="SSF53697">
    <property type="entry name" value="SIS domain"/>
    <property type="match status" value="1"/>
</dbReference>
<dbReference type="PROSITE" id="PS51464">
    <property type="entry name" value="SIS"/>
    <property type="match status" value="1"/>
</dbReference>
<feature type="domain" description="SIS" evidence="1">
    <location>
        <begin position="33"/>
        <end position="221"/>
    </location>
</feature>
<dbReference type="Gene3D" id="3.40.50.10490">
    <property type="entry name" value="Glucose-6-phosphate isomerase like protein, domain 1"/>
    <property type="match status" value="1"/>
</dbReference>
<protein>
    <submittedName>
        <fullName evidence="2">SIS domain-containing protein</fullName>
    </submittedName>
</protein>
<dbReference type="InterPro" id="IPR050099">
    <property type="entry name" value="SIS_GmhA/DiaA_subfam"/>
</dbReference>
<dbReference type="EMBL" id="VXRG01000185">
    <property type="protein sequence ID" value="MXY96030.1"/>
    <property type="molecule type" value="Genomic_DNA"/>
</dbReference>
<dbReference type="PANTHER" id="PTHR30390">
    <property type="entry name" value="SEDOHEPTULOSE 7-PHOSPHATE ISOMERASE / DNAA INITIATOR-ASSOCIATING FACTOR FOR REPLICATION INITIATION"/>
    <property type="match status" value="1"/>
</dbReference>
<dbReference type="Pfam" id="PF13580">
    <property type="entry name" value="SIS_2"/>
    <property type="match status" value="1"/>
</dbReference>
<dbReference type="NCBIfam" id="NF002805">
    <property type="entry name" value="PRK02947.1"/>
    <property type="match status" value="1"/>
</dbReference>
<name>A0A6B0YYA1_9CHLR</name>
<dbReference type="AlphaFoldDB" id="A0A6B0YYA1"/>
<organism evidence="2">
    <name type="scientific">Caldilineaceae bacterium SB0664_bin_27</name>
    <dbReference type="NCBI Taxonomy" id="2605260"/>
    <lineage>
        <taxon>Bacteria</taxon>
        <taxon>Bacillati</taxon>
        <taxon>Chloroflexota</taxon>
        <taxon>Caldilineae</taxon>
        <taxon>Caldilineales</taxon>
        <taxon>Caldilineaceae</taxon>
    </lineage>
</organism>
<proteinExistence type="predicted"/>
<comment type="caution">
    <text evidence="2">The sequence shown here is derived from an EMBL/GenBank/DDBJ whole genome shotgun (WGS) entry which is preliminary data.</text>
</comment>
<evidence type="ECO:0000259" key="1">
    <source>
        <dbReference type="PROSITE" id="PS51464"/>
    </source>
</evidence>
<dbReference type="InterPro" id="IPR046348">
    <property type="entry name" value="SIS_dom_sf"/>
</dbReference>
<dbReference type="PANTHER" id="PTHR30390:SF7">
    <property type="entry name" value="PHOSPHOHEPTOSE ISOMERASE"/>
    <property type="match status" value="1"/>
</dbReference>
<dbReference type="GO" id="GO:1901135">
    <property type="term" value="P:carbohydrate derivative metabolic process"/>
    <property type="evidence" value="ECO:0007669"/>
    <property type="project" value="InterPro"/>
</dbReference>
<evidence type="ECO:0000313" key="2">
    <source>
        <dbReference type="EMBL" id="MXY96030.1"/>
    </source>
</evidence>
<reference evidence="2" key="1">
    <citation type="submission" date="2019-09" db="EMBL/GenBank/DDBJ databases">
        <title>Characterisation of the sponge microbiome using genome-centric metagenomics.</title>
        <authorList>
            <person name="Engelberts J.P."/>
            <person name="Robbins S.J."/>
            <person name="De Goeij J.M."/>
            <person name="Aranda M."/>
            <person name="Bell S.C."/>
            <person name="Webster N.S."/>
        </authorList>
    </citation>
    <scope>NUCLEOTIDE SEQUENCE</scope>
    <source>
        <strain evidence="2">SB0664_bin_27</strain>
    </source>
</reference>
<gene>
    <name evidence="2" type="ORF">F4Y42_21525</name>
</gene>